<organism evidence="2 3">
    <name type="scientific">Octopus sinensis</name>
    <name type="common">East Asian common octopus</name>
    <dbReference type="NCBI Taxonomy" id="2607531"/>
    <lineage>
        <taxon>Eukaryota</taxon>
        <taxon>Metazoa</taxon>
        <taxon>Spiralia</taxon>
        <taxon>Lophotrochozoa</taxon>
        <taxon>Mollusca</taxon>
        <taxon>Cephalopoda</taxon>
        <taxon>Coleoidea</taxon>
        <taxon>Octopodiformes</taxon>
        <taxon>Octopoda</taxon>
        <taxon>Incirrata</taxon>
        <taxon>Octopodidae</taxon>
        <taxon>Octopus</taxon>
    </lineage>
</organism>
<protein>
    <submittedName>
        <fullName evidence="3">Tigger transposable element-derived protein 6-like</fullName>
    </submittedName>
</protein>
<dbReference type="RefSeq" id="XP_029654082.1">
    <property type="nucleotide sequence ID" value="XM_029798222.1"/>
</dbReference>
<reference evidence="3" key="1">
    <citation type="submission" date="2025-08" db="UniProtKB">
        <authorList>
            <consortium name="RefSeq"/>
        </authorList>
    </citation>
    <scope>IDENTIFICATION</scope>
</reference>
<dbReference type="InterPro" id="IPR004875">
    <property type="entry name" value="DDE_SF_endonuclease_dom"/>
</dbReference>
<feature type="domain" description="DDE-1" evidence="1">
    <location>
        <begin position="2"/>
        <end position="160"/>
    </location>
</feature>
<gene>
    <name evidence="3" type="primary">LOC115227358</name>
</gene>
<name>A0A6P7TXT2_9MOLL</name>
<evidence type="ECO:0000313" key="2">
    <source>
        <dbReference type="Proteomes" id="UP000515154"/>
    </source>
</evidence>
<proteinExistence type="predicted"/>
<dbReference type="PANTHER" id="PTHR19303:SF73">
    <property type="entry name" value="PROTEIN PDC2"/>
    <property type="match status" value="1"/>
</dbReference>
<dbReference type="AlphaFoldDB" id="A0A6P7TXT2"/>
<dbReference type="Pfam" id="PF03184">
    <property type="entry name" value="DDE_1"/>
    <property type="match status" value="1"/>
</dbReference>
<sequence>MTGSDKRTPLMIGQFKKPKCFKNLNVDEYLQYRNSSKAWMNMEIFNEWLYNWNKTLKQKQKKILLVVDHCPSHRITIELSMIEVLYLPKNTTTVLQPMDQGIIRSFKSHFNKFKFKHIIEQINYGDATIECYKKLTLKDAVLFSYLAWKDVSVDTISKCFQHAKWENRIEEPIMGDHKIKNFEQII</sequence>
<dbReference type="PANTHER" id="PTHR19303">
    <property type="entry name" value="TRANSPOSON"/>
    <property type="match status" value="1"/>
</dbReference>
<evidence type="ECO:0000259" key="1">
    <source>
        <dbReference type="Pfam" id="PF03184"/>
    </source>
</evidence>
<dbReference type="KEGG" id="osn:115227358"/>
<dbReference type="Proteomes" id="UP000515154">
    <property type="component" value="Unplaced"/>
</dbReference>
<dbReference type="GO" id="GO:0005634">
    <property type="term" value="C:nucleus"/>
    <property type="evidence" value="ECO:0007669"/>
    <property type="project" value="TreeGrafter"/>
</dbReference>
<keyword evidence="2" id="KW-1185">Reference proteome</keyword>
<dbReference type="GO" id="GO:0003677">
    <property type="term" value="F:DNA binding"/>
    <property type="evidence" value="ECO:0007669"/>
    <property type="project" value="TreeGrafter"/>
</dbReference>
<evidence type="ECO:0000313" key="3">
    <source>
        <dbReference type="RefSeq" id="XP_029654082.1"/>
    </source>
</evidence>
<dbReference type="InterPro" id="IPR050863">
    <property type="entry name" value="CenT-Element_Derived"/>
</dbReference>
<accession>A0A6P7TXT2</accession>